<protein>
    <submittedName>
        <fullName evidence="2">Relaxase</fullName>
    </submittedName>
</protein>
<proteinExistence type="predicted"/>
<evidence type="ECO:0000313" key="2">
    <source>
        <dbReference type="EMBL" id="KXH84930.1"/>
    </source>
</evidence>
<comment type="caution">
    <text evidence="2">The sequence shown here is derived from an EMBL/GenBank/DDBJ whole genome shotgun (WGS) entry which is preliminary data.</text>
</comment>
<feature type="domain" description="MobA/VirD2-like nuclease" evidence="1">
    <location>
        <begin position="43"/>
        <end position="151"/>
    </location>
</feature>
<evidence type="ECO:0000313" key="3">
    <source>
        <dbReference type="Proteomes" id="UP000070513"/>
    </source>
</evidence>
<dbReference type="NCBIfam" id="NF041325">
    <property type="entry name" value="Bacteroid_MobB"/>
    <property type="match status" value="1"/>
</dbReference>
<sequence length="428" mass="48877">MIAKIGHGSRIYGALLYNHKKVLENNGSILSMHNMRETPDGNYTTSQLLSSFLPYLVANKKTEKTVVHVSLNPDPKDALTDENYIKIADEYMQQMGYGEQPYIVFKHNDIDRSHIHIVSTTVDKNGNKISDSFEKKRSMEICRQIENDYNLTQVTEKQRTVDQDHFQPIDTGKGNIKSQIAAIVRYLPKYYGFQTLGSYNALLSLFNITVEHIKKEHNGELKEGLVYFAIDTDGNKSSSPFKSSLFGKQAGLSSLQLHFENSKKISPEIKVKTAHIINEAMHASSNEIDLKNYLSQKGINLVTRRNVDGRLFGITFIDHNTRYVFNGSQLGKQFSANAFQEWFSQNKQIYNAVSERTIFDSKMDTNEISPTKVSEEIHPMFSFMFDPSKIIGEIGIIDALLLNTLSEDSEEQNFEFNMKRRRKKIKGK</sequence>
<dbReference type="OrthoDB" id="915634at2"/>
<dbReference type="EMBL" id="LPUR01000001">
    <property type="protein sequence ID" value="KXH84930.1"/>
    <property type="molecule type" value="Genomic_DNA"/>
</dbReference>
<dbReference type="RefSeq" id="WP_062648248.1">
    <property type="nucleotide sequence ID" value="NZ_LPUR01000001.1"/>
</dbReference>
<reference evidence="2 3" key="2">
    <citation type="journal article" date="2016" name="Genome Announc.">
        <title>Draft Genome Sequence of a Biocontrol Rhizobacterium, Chryseobacterium kwangjuense Strain KJ1R5, Isolated from Pepper (Capsicum annuum).</title>
        <authorList>
            <person name="Jeong J.J."/>
            <person name="Park H."/>
            <person name="Park B.H."/>
            <person name="Mannaa M."/>
            <person name="Sang M.K."/>
            <person name="Choi I.G."/>
            <person name="Kim K.D."/>
        </authorList>
    </citation>
    <scope>NUCLEOTIDE SEQUENCE [LARGE SCALE GENOMIC DNA]</scope>
    <source>
        <strain evidence="2 3">KJ1R5</strain>
    </source>
</reference>
<gene>
    <name evidence="2" type="ORF">AU378_04015</name>
</gene>
<evidence type="ECO:0000259" key="1">
    <source>
        <dbReference type="Pfam" id="PF03432"/>
    </source>
</evidence>
<reference evidence="3" key="1">
    <citation type="submission" date="2015-12" db="EMBL/GenBank/DDBJ databases">
        <title>Genome sequence of a biocontrol rhizobacterium Chryseobacterium kwangjuense strain KJ1R5 isolated from pepper (Capsicum annuum L.).</title>
        <authorList>
            <person name="Jeong J.-J."/>
            <person name="Park H."/>
            <person name="Mannaa M."/>
            <person name="Sang M.K."/>
            <person name="Choi I.-G."/>
            <person name="Kim K.D."/>
        </authorList>
    </citation>
    <scope>NUCLEOTIDE SEQUENCE [LARGE SCALE GENOMIC DNA]</scope>
    <source>
        <strain evidence="3">KJ1R5</strain>
    </source>
</reference>
<organism evidence="2 3">
    <name type="scientific">Chryseobacterium kwangjuense</name>
    <dbReference type="NCBI Taxonomy" id="267125"/>
    <lineage>
        <taxon>Bacteria</taxon>
        <taxon>Pseudomonadati</taxon>
        <taxon>Bacteroidota</taxon>
        <taxon>Flavobacteriia</taxon>
        <taxon>Flavobacteriales</taxon>
        <taxon>Weeksellaceae</taxon>
        <taxon>Chryseobacterium group</taxon>
        <taxon>Chryseobacterium</taxon>
    </lineage>
</organism>
<dbReference type="Pfam" id="PF03432">
    <property type="entry name" value="Relaxase"/>
    <property type="match status" value="1"/>
</dbReference>
<dbReference type="InterPro" id="IPR005094">
    <property type="entry name" value="Endonuclease_MobA/VirD2"/>
</dbReference>
<accession>A0A135WJ83</accession>
<dbReference type="Proteomes" id="UP000070513">
    <property type="component" value="Unassembled WGS sequence"/>
</dbReference>
<dbReference type="AlphaFoldDB" id="A0A135WJ83"/>
<name>A0A135WJ83_9FLAO</name>